<organism evidence="2 3">
    <name type="scientific">Elasticomyces elasticus</name>
    <dbReference type="NCBI Taxonomy" id="574655"/>
    <lineage>
        <taxon>Eukaryota</taxon>
        <taxon>Fungi</taxon>
        <taxon>Dikarya</taxon>
        <taxon>Ascomycota</taxon>
        <taxon>Pezizomycotina</taxon>
        <taxon>Dothideomycetes</taxon>
        <taxon>Dothideomycetidae</taxon>
        <taxon>Mycosphaerellales</taxon>
        <taxon>Teratosphaeriaceae</taxon>
        <taxon>Elasticomyces</taxon>
    </lineage>
</organism>
<evidence type="ECO:0000313" key="3">
    <source>
        <dbReference type="Proteomes" id="UP001310594"/>
    </source>
</evidence>
<sequence>MAPQQSSTPFTPPPSTSKSFVVTRQAKIWFAVAGTIVVVAFAISLWLICSCARSKKRREQSRMVLDDRNQFPAWNPAVAQEMPPYVEYANGVEMQTPPKAALRQTTGQLSGVVHPGEPVVVDEERDAPAIGGEKRGTRYYARQSGRESVWKRMSSVIGRAY</sequence>
<feature type="transmembrane region" description="Helical" evidence="1">
    <location>
        <begin position="28"/>
        <end position="48"/>
    </location>
</feature>
<name>A0AAN7WCR6_9PEZI</name>
<evidence type="ECO:0008006" key="4">
    <source>
        <dbReference type="Google" id="ProtNLM"/>
    </source>
</evidence>
<dbReference type="Proteomes" id="UP001310594">
    <property type="component" value="Unassembled WGS sequence"/>
</dbReference>
<evidence type="ECO:0000313" key="2">
    <source>
        <dbReference type="EMBL" id="KAK5706623.1"/>
    </source>
</evidence>
<comment type="caution">
    <text evidence="2">The sequence shown here is derived from an EMBL/GenBank/DDBJ whole genome shotgun (WGS) entry which is preliminary data.</text>
</comment>
<reference evidence="2" key="1">
    <citation type="submission" date="2023-08" db="EMBL/GenBank/DDBJ databases">
        <title>Black Yeasts Isolated from many extreme environments.</title>
        <authorList>
            <person name="Coleine C."/>
            <person name="Stajich J.E."/>
            <person name="Selbmann L."/>
        </authorList>
    </citation>
    <scope>NUCLEOTIDE SEQUENCE</scope>
    <source>
        <strain evidence="2">CCFEE 5810</strain>
    </source>
</reference>
<gene>
    <name evidence="2" type="ORF">LTR97_001613</name>
</gene>
<proteinExistence type="predicted"/>
<dbReference type="AlphaFoldDB" id="A0AAN7WCR6"/>
<accession>A0AAN7WCR6</accession>
<keyword evidence="1" id="KW-1133">Transmembrane helix</keyword>
<evidence type="ECO:0000256" key="1">
    <source>
        <dbReference type="SAM" id="Phobius"/>
    </source>
</evidence>
<keyword evidence="1" id="KW-0812">Transmembrane</keyword>
<protein>
    <recommendedName>
        <fullName evidence="4">Transmembrane protein</fullName>
    </recommendedName>
</protein>
<dbReference type="EMBL" id="JAVRQU010000002">
    <property type="protein sequence ID" value="KAK5706623.1"/>
    <property type="molecule type" value="Genomic_DNA"/>
</dbReference>
<keyword evidence="1" id="KW-0472">Membrane</keyword>